<dbReference type="OrthoDB" id="129888at2"/>
<keyword evidence="1" id="KW-0282">Flagellum</keyword>
<accession>A0A1I6MSN4</accession>
<dbReference type="AlphaFoldDB" id="A0A1I6MSN4"/>
<name>A0A1I6MSN4_9BACT</name>
<dbReference type="STRING" id="474950.SAMN05421771_3541"/>
<evidence type="ECO:0000313" key="1">
    <source>
        <dbReference type="EMBL" id="SFS18706.1"/>
    </source>
</evidence>
<protein>
    <submittedName>
        <fullName evidence="1">Flagellar protein FlgJ</fullName>
    </submittedName>
</protein>
<reference evidence="1 2" key="1">
    <citation type="submission" date="2016-10" db="EMBL/GenBank/DDBJ databases">
        <authorList>
            <person name="de Groot N.N."/>
        </authorList>
    </citation>
    <scope>NUCLEOTIDE SEQUENCE [LARGE SCALE GENOMIC DNA]</scope>
    <source>
        <strain evidence="1 2">DSM 21001</strain>
    </source>
</reference>
<evidence type="ECO:0000313" key="2">
    <source>
        <dbReference type="Proteomes" id="UP000199024"/>
    </source>
</evidence>
<keyword evidence="2" id="KW-1185">Reference proteome</keyword>
<proteinExistence type="predicted"/>
<organism evidence="1 2">
    <name type="scientific">Granulicella pectinivorans</name>
    <dbReference type="NCBI Taxonomy" id="474950"/>
    <lineage>
        <taxon>Bacteria</taxon>
        <taxon>Pseudomonadati</taxon>
        <taxon>Acidobacteriota</taxon>
        <taxon>Terriglobia</taxon>
        <taxon>Terriglobales</taxon>
        <taxon>Acidobacteriaceae</taxon>
        <taxon>Granulicella</taxon>
    </lineage>
</organism>
<keyword evidence="1" id="KW-0966">Cell projection</keyword>
<sequence>MIAIQLLTAATSGTREKARLTDAAQQFEAVFLQELLKPLQESGDSSEEKSPGTDTMSSYGTEAVAKAIAKGGGLGIARQIVAKVEIERQHQNGTVKNL</sequence>
<keyword evidence="1" id="KW-0969">Cilium</keyword>
<dbReference type="Proteomes" id="UP000199024">
    <property type="component" value="Unassembled WGS sequence"/>
</dbReference>
<dbReference type="EMBL" id="FOZL01000001">
    <property type="protein sequence ID" value="SFS18706.1"/>
    <property type="molecule type" value="Genomic_DNA"/>
</dbReference>
<gene>
    <name evidence="1" type="ORF">SAMN05421771_3541</name>
</gene>
<dbReference type="RefSeq" id="WP_089841162.1">
    <property type="nucleotide sequence ID" value="NZ_FOZL01000001.1"/>
</dbReference>